<evidence type="ECO:0000256" key="11">
    <source>
        <dbReference type="ARBA" id="ARBA00023049"/>
    </source>
</evidence>
<evidence type="ECO:0000313" key="16">
    <source>
        <dbReference type="EMBL" id="HHM02291.1"/>
    </source>
</evidence>
<gene>
    <name evidence="16" type="ORF">ENJ15_04705</name>
</gene>
<evidence type="ECO:0000256" key="5">
    <source>
        <dbReference type="ARBA" id="ARBA00015611"/>
    </source>
</evidence>
<comment type="similarity">
    <text evidence="3">Belongs to the peptidase M1 family.</text>
</comment>
<proteinExistence type="inferred from homology"/>
<dbReference type="PANTHER" id="PTHR45726">
    <property type="entry name" value="LEUKOTRIENE A-4 HYDROLASE"/>
    <property type="match status" value="1"/>
</dbReference>
<dbReference type="InterPro" id="IPR042097">
    <property type="entry name" value="Aminopeptidase_N-like_N_sf"/>
</dbReference>
<comment type="catalytic activity">
    <reaction evidence="1">
        <text>Release of an N-terminal amino acid, Xaa-|-Yaa- from a peptide, amide or arylamide. Xaa is preferably Ala, but may be most amino acids including Pro (slow action). When a terminal hydrophobic residue is followed by a prolyl residue, the two may be released as an intact Xaa-Pro dipeptide.</text>
        <dbReference type="EC" id="3.4.11.2"/>
    </reaction>
</comment>
<keyword evidence="14" id="KW-0812">Transmembrane</keyword>
<dbReference type="Gene3D" id="1.10.390.10">
    <property type="entry name" value="Neutral Protease Domain 2"/>
    <property type="match status" value="1"/>
</dbReference>
<feature type="active site" description="Proton donor" evidence="12">
    <location>
        <position position="413"/>
    </location>
</feature>
<accession>A0A7V5RPD7</accession>
<keyword evidence="8 13" id="KW-0479">Metal-binding</keyword>
<dbReference type="GO" id="GO:0008270">
    <property type="term" value="F:zinc ion binding"/>
    <property type="evidence" value="ECO:0007669"/>
    <property type="project" value="InterPro"/>
</dbReference>
<dbReference type="SUPFAM" id="SSF55486">
    <property type="entry name" value="Metalloproteases ('zincins'), catalytic domain"/>
    <property type="match status" value="1"/>
</dbReference>
<dbReference type="PANTHER" id="PTHR45726:SF3">
    <property type="entry name" value="LEUKOTRIENE A-4 HYDROLASE"/>
    <property type="match status" value="1"/>
</dbReference>
<comment type="caution">
    <text evidence="16">The sequence shown here is derived from an EMBL/GenBank/DDBJ whole genome shotgun (WGS) entry which is preliminary data.</text>
</comment>
<dbReference type="EMBL" id="DRLI01000175">
    <property type="protein sequence ID" value="HHM02291.1"/>
    <property type="molecule type" value="Genomic_DNA"/>
</dbReference>
<dbReference type="GO" id="GO:0016285">
    <property type="term" value="F:alanyl aminopeptidase activity"/>
    <property type="evidence" value="ECO:0007669"/>
    <property type="project" value="UniProtKB-EC"/>
</dbReference>
<feature type="active site" description="Proton acceptor" evidence="12">
    <location>
        <position position="337"/>
    </location>
</feature>
<evidence type="ECO:0000256" key="3">
    <source>
        <dbReference type="ARBA" id="ARBA00010136"/>
    </source>
</evidence>
<evidence type="ECO:0000259" key="15">
    <source>
        <dbReference type="Pfam" id="PF01433"/>
    </source>
</evidence>
<feature type="non-terminal residue" evidence="16">
    <location>
        <position position="537"/>
    </location>
</feature>
<evidence type="ECO:0000256" key="13">
    <source>
        <dbReference type="PIRSR" id="PIRSR634015-3"/>
    </source>
</evidence>
<evidence type="ECO:0000256" key="14">
    <source>
        <dbReference type="SAM" id="Phobius"/>
    </source>
</evidence>
<dbReference type="SUPFAM" id="SSF63737">
    <property type="entry name" value="Leukotriene A4 hydrolase N-terminal domain"/>
    <property type="match status" value="1"/>
</dbReference>
<keyword evidence="14" id="KW-0472">Membrane</keyword>
<name>A0A7V5RPD7_CALAY</name>
<dbReference type="InterPro" id="IPR014782">
    <property type="entry name" value="Peptidase_M1_dom"/>
</dbReference>
<evidence type="ECO:0000256" key="8">
    <source>
        <dbReference type="ARBA" id="ARBA00022723"/>
    </source>
</evidence>
<keyword evidence="6" id="KW-0963">Cytoplasm</keyword>
<keyword evidence="7" id="KW-0645">Protease</keyword>
<feature type="domain" description="Peptidase M1 membrane alanine aminopeptidase" evidence="15">
    <location>
        <begin position="275"/>
        <end position="463"/>
    </location>
</feature>
<dbReference type="EC" id="3.4.11.2" evidence="4"/>
<keyword evidence="10 13" id="KW-0862">Zinc</keyword>
<sequence>MQVKGIKTFAKTLGILLLAWLLFLTWRYYFKASFGTDYPSGGRLTPSQRAMDIRAYHFDIHVKPEEKKLFITLAIDLRLPQTPPDTMLFDFIDGYSIESLVFNGREVKNYFYTNNRLGWLPRTEKAPRRDTRVTIRYSGIPPEAPRPPWQGGFVWDKDSEGYHWVTLACQGEGGKIWFPTKDTQTDKPDSLTMSITVAAPYYVPATGRLRAVDTLGDSLRYHWTSRYPVSSYGINFGVGRYIPLSDTLNSRGPQTVPAFFYSLKEDSAENVFLLQHLKQQVHVFESLFGPYPWPDDKLAAMQTPYLGMEHQTLNAYGNRHRYEEIDGHTVDVLMLHELAHEWWGNFISTADWADFWLHEGFATYSEALYVERIAGTTAYFDYMRRKMRAIRNRKPVIAGKNLSTTEAYNGDVYNKGAAFLHSLRFVLGDSLFKNMLYHWATDSTTRGGKTVVTADFLHHVNRYASAPQDSLFHFFLKSTRRIEVHVDSVAANCYRISLPGIHFPLPLQVEGSSGARKEIIPPGGLLMESIGYPMIDP</sequence>
<evidence type="ECO:0000256" key="6">
    <source>
        <dbReference type="ARBA" id="ARBA00022490"/>
    </source>
</evidence>
<dbReference type="Gene3D" id="2.60.40.1730">
    <property type="entry name" value="tricorn interacting facor f3 domain"/>
    <property type="match status" value="1"/>
</dbReference>
<evidence type="ECO:0000256" key="1">
    <source>
        <dbReference type="ARBA" id="ARBA00000098"/>
    </source>
</evidence>
<feature type="binding site" evidence="13">
    <location>
        <position position="340"/>
    </location>
    <ligand>
        <name>Zn(2+)</name>
        <dbReference type="ChEBI" id="CHEBI:29105"/>
        <note>catalytic</note>
    </ligand>
</feature>
<comment type="subcellular location">
    <subcellularLocation>
        <location evidence="2">Cytoplasm</location>
    </subcellularLocation>
</comment>
<dbReference type="GO" id="GO:0008237">
    <property type="term" value="F:metallopeptidase activity"/>
    <property type="evidence" value="ECO:0007669"/>
    <property type="project" value="UniProtKB-KW"/>
</dbReference>
<dbReference type="InterPro" id="IPR034015">
    <property type="entry name" value="M1_LTA4H"/>
</dbReference>
<feature type="transmembrane region" description="Helical" evidence="14">
    <location>
        <begin position="12"/>
        <end position="30"/>
    </location>
</feature>
<feature type="binding site" evidence="13">
    <location>
        <position position="359"/>
    </location>
    <ligand>
        <name>Zn(2+)</name>
        <dbReference type="ChEBI" id="CHEBI:29105"/>
        <note>catalytic</note>
    </ligand>
</feature>
<evidence type="ECO:0000256" key="7">
    <source>
        <dbReference type="ARBA" id="ARBA00022670"/>
    </source>
</evidence>
<dbReference type="Proteomes" id="UP000885771">
    <property type="component" value="Unassembled WGS sequence"/>
</dbReference>
<dbReference type="GO" id="GO:0006508">
    <property type="term" value="P:proteolysis"/>
    <property type="evidence" value="ECO:0007669"/>
    <property type="project" value="UniProtKB-KW"/>
</dbReference>
<dbReference type="AlphaFoldDB" id="A0A7V5RPD7"/>
<keyword evidence="9" id="KW-0378">Hydrolase</keyword>
<evidence type="ECO:0000256" key="2">
    <source>
        <dbReference type="ARBA" id="ARBA00004496"/>
    </source>
</evidence>
<evidence type="ECO:0000256" key="12">
    <source>
        <dbReference type="PIRSR" id="PIRSR634015-1"/>
    </source>
</evidence>
<dbReference type="CDD" id="cd09603">
    <property type="entry name" value="M1_APN_like"/>
    <property type="match status" value="1"/>
</dbReference>
<organism evidence="16">
    <name type="scientific">Caldithrix abyssi</name>
    <dbReference type="NCBI Taxonomy" id="187145"/>
    <lineage>
        <taxon>Bacteria</taxon>
        <taxon>Pseudomonadati</taxon>
        <taxon>Calditrichota</taxon>
        <taxon>Calditrichia</taxon>
        <taxon>Calditrichales</taxon>
        <taxon>Calditrichaceae</taxon>
        <taxon>Caldithrix</taxon>
    </lineage>
</organism>
<feature type="binding site" evidence="13">
    <location>
        <position position="336"/>
    </location>
    <ligand>
        <name>Zn(2+)</name>
        <dbReference type="ChEBI" id="CHEBI:29105"/>
        <note>catalytic</note>
    </ligand>
</feature>
<keyword evidence="14" id="KW-1133">Transmembrane helix</keyword>
<dbReference type="PRINTS" id="PR00756">
    <property type="entry name" value="ALADIPTASE"/>
</dbReference>
<comment type="cofactor">
    <cofactor evidence="13">
        <name>Zn(2+)</name>
        <dbReference type="ChEBI" id="CHEBI:29105"/>
    </cofactor>
    <text evidence="13">Binds 1 zinc ion per subunit.</text>
</comment>
<keyword evidence="11" id="KW-0482">Metalloprotease</keyword>
<evidence type="ECO:0000256" key="10">
    <source>
        <dbReference type="ARBA" id="ARBA00022833"/>
    </source>
</evidence>
<protein>
    <recommendedName>
        <fullName evidence="5">Aminopeptidase N</fullName>
        <ecNumber evidence="4">3.4.11.2</ecNumber>
    </recommendedName>
</protein>
<evidence type="ECO:0000256" key="9">
    <source>
        <dbReference type="ARBA" id="ARBA00022801"/>
    </source>
</evidence>
<dbReference type="InterPro" id="IPR027268">
    <property type="entry name" value="Peptidase_M4/M1_CTD_sf"/>
</dbReference>
<dbReference type="Pfam" id="PF01433">
    <property type="entry name" value="Peptidase_M1"/>
    <property type="match status" value="1"/>
</dbReference>
<reference evidence="16" key="1">
    <citation type="journal article" date="2020" name="mSystems">
        <title>Genome- and Community-Level Interaction Insights into Carbon Utilization and Element Cycling Functions of Hydrothermarchaeota in Hydrothermal Sediment.</title>
        <authorList>
            <person name="Zhou Z."/>
            <person name="Liu Y."/>
            <person name="Xu W."/>
            <person name="Pan J."/>
            <person name="Luo Z.H."/>
            <person name="Li M."/>
        </authorList>
    </citation>
    <scope>NUCLEOTIDE SEQUENCE [LARGE SCALE GENOMIC DNA]</scope>
    <source>
        <strain evidence="16">HyVt-460</strain>
    </source>
</reference>
<dbReference type="GO" id="GO:0005737">
    <property type="term" value="C:cytoplasm"/>
    <property type="evidence" value="ECO:0007669"/>
    <property type="project" value="UniProtKB-SubCell"/>
</dbReference>
<dbReference type="InterPro" id="IPR001930">
    <property type="entry name" value="Peptidase_M1"/>
</dbReference>
<evidence type="ECO:0000256" key="4">
    <source>
        <dbReference type="ARBA" id="ARBA00012564"/>
    </source>
</evidence>